<sequence>MAITMITVTAARRDAGYELLRKTDDLGFDAVGAGWYQAEEEGRWRFFLVTSMIDSKGPRWVYDQLMAALRVIKIPDGIKPLEIHLVSPREERFYDLRKRLHVPTYPQDGKRDLFHAHGPDIEKLGIYAIVLYRMKDMDNRAGDIARQFAAKVRELEAA</sequence>
<dbReference type="AlphaFoldDB" id="A0A347WD90"/>
<name>A0A347WD90_9PROT</name>
<protein>
    <submittedName>
        <fullName evidence="1">Uncharacterized protein</fullName>
    </submittedName>
</protein>
<organism evidence="1 2">
    <name type="scientific">Komagataeibacter saccharivorans</name>
    <dbReference type="NCBI Taxonomy" id="265959"/>
    <lineage>
        <taxon>Bacteria</taxon>
        <taxon>Pseudomonadati</taxon>
        <taxon>Pseudomonadota</taxon>
        <taxon>Alphaproteobacteria</taxon>
        <taxon>Acetobacterales</taxon>
        <taxon>Acetobacteraceae</taxon>
        <taxon>Komagataeibacter</taxon>
    </lineage>
</organism>
<evidence type="ECO:0000313" key="2">
    <source>
        <dbReference type="Proteomes" id="UP000264120"/>
    </source>
</evidence>
<accession>A0A347WD90</accession>
<reference evidence="1 2" key="1">
    <citation type="submission" date="2017-08" db="EMBL/GenBank/DDBJ databases">
        <title>Complete genome sequence of Gluconacetobacter saccharivorans CV1 isolated from Fermented Vinegar.</title>
        <authorList>
            <person name="Kim S.-Y."/>
        </authorList>
    </citation>
    <scope>NUCLEOTIDE SEQUENCE [LARGE SCALE GENOMIC DNA]</scope>
    <source>
        <strain evidence="1 2">CV1</strain>
    </source>
</reference>
<dbReference type="KEGG" id="ksc:CD178_02077"/>
<evidence type="ECO:0000313" key="1">
    <source>
        <dbReference type="EMBL" id="AXY22833.1"/>
    </source>
</evidence>
<keyword evidence="2" id="KW-1185">Reference proteome</keyword>
<gene>
    <name evidence="1" type="ORF">CD178_02077</name>
</gene>
<dbReference type="Proteomes" id="UP000264120">
    <property type="component" value="Chromosome"/>
</dbReference>
<dbReference type="RefSeq" id="WP_162900457.1">
    <property type="nucleotide sequence ID" value="NZ_CP023036.1"/>
</dbReference>
<dbReference type="EMBL" id="CP023036">
    <property type="protein sequence ID" value="AXY22833.1"/>
    <property type="molecule type" value="Genomic_DNA"/>
</dbReference>
<proteinExistence type="predicted"/>